<dbReference type="AlphaFoldDB" id="D9Z5Q9"/>
<dbReference type="EMBL" id="GU371929">
    <property type="protein sequence ID" value="ADL14209.1"/>
    <property type="molecule type" value="Genomic_DNA"/>
</dbReference>
<accession>D9Z5Q9</accession>
<organism evidence="1">
    <name type="scientific">Escherichia coli</name>
    <dbReference type="NCBI Taxonomy" id="562"/>
    <lineage>
        <taxon>Bacteria</taxon>
        <taxon>Pseudomonadati</taxon>
        <taxon>Pseudomonadota</taxon>
        <taxon>Gammaproteobacteria</taxon>
        <taxon>Enterobacterales</taxon>
        <taxon>Enterobacteriaceae</taxon>
        <taxon>Escherichia</taxon>
    </lineage>
</organism>
<evidence type="ECO:0000313" key="1">
    <source>
        <dbReference type="EMBL" id="ADL14209.1"/>
    </source>
</evidence>
<keyword evidence="1" id="KW-0614">Plasmid</keyword>
<sequence length="71" mass="8139">MLSLGIRPPCYGIFPTYLWETAHLTMGISPPCYGNWPTLCETVKNVFTCLNFVVVWRVIFNPQRQGAWISC</sequence>
<protein>
    <submittedName>
        <fullName evidence="1">Uncharacterized protein</fullName>
    </submittedName>
</protein>
<geneLocation type="plasmid" evidence="1">
    <name>pEC_L46</name>
</geneLocation>
<reference evidence="1" key="1">
    <citation type="journal article" date="2010" name="PLoS ONE">
        <title>Complete nucleotide sequence of CTX-M-15-plasmids from clinical Escherichia coli isolates: insertional events of transposons and insertion sequences.</title>
        <authorList>
            <person name="Smet A."/>
            <person name="Van Nieuwerburgh F."/>
            <person name="Vandekerckhove T.T."/>
            <person name="Martel A."/>
            <person name="Deforce D."/>
            <person name="Butaye P."/>
            <person name="Haesebrouck F."/>
        </authorList>
    </citation>
    <scope>NUCLEOTIDE SEQUENCE</scope>
    <source>
        <strain evidence="1">L46</strain>
        <plasmid evidence="1">pEC_L46</plasmid>
    </source>
</reference>
<proteinExistence type="predicted"/>
<name>D9Z5Q9_ECOLX</name>